<dbReference type="Pfam" id="PF00249">
    <property type="entry name" value="Myb_DNA-binding"/>
    <property type="match status" value="4"/>
</dbReference>
<dbReference type="CDD" id="cd00167">
    <property type="entry name" value="SANT"/>
    <property type="match status" value="4"/>
</dbReference>
<dbReference type="SMART" id="SM00717">
    <property type="entry name" value="SANT"/>
    <property type="match status" value="4"/>
</dbReference>
<evidence type="ECO:0000259" key="8">
    <source>
        <dbReference type="PROSITE" id="PS50090"/>
    </source>
</evidence>
<sequence>MVRTPSCDKSGLRKGTWTPEEDRKLIAYVTRYGSWNWRQLPRFAGLARCGKSCRLRWMNYLRPNVKRGNFTPQEEECIIRMHKKLGNRWSAIAAELPGRTDNEIKNHWHTTLKKRSEQNTHTNEEARAFKSKNKESNQSGVTVTLPSNSQASDNASASVSPLSSSSGVFSSTASDDCSAASMKSLVFEDGDFGFLDSYMEPMNESFWSELNLDDISHSAACEIVSGDTTSGAIQSTDDTSVHDSCAMSPHGSSSESVVVDNGSGSFLDAYAEATVENFWMQPYVADMSHVPSELLVPSEMVRTPFYDKNGMKKGAWSKEEDDKLRAYVHRYGHSNWRQLPKFAGLARCGKSCRLRWLNYLRPNLKHGNYTREEEEIIIRLHQQFGNRWSLIAEKLPGRTDNEVKNYWHSHLKKSLKMNEITASELKSRACDNNSFEGNLKESREYENSEKLGGNSGDIFPHILESSMAISAETPEGENYSLNDEEDGVPPLVSYKEFSGDFWSEPFLVEDSIDDTYKDEICSGKGMALLIPSFDGAYFL</sequence>
<evidence type="ECO:0000259" key="9">
    <source>
        <dbReference type="PROSITE" id="PS51294"/>
    </source>
</evidence>
<dbReference type="InterPro" id="IPR001005">
    <property type="entry name" value="SANT/Myb"/>
</dbReference>
<keyword evidence="5" id="KW-0804">Transcription</keyword>
<keyword evidence="6" id="KW-0539">Nucleus</keyword>
<feature type="domain" description="HTH myb-type" evidence="9">
    <location>
        <begin position="62"/>
        <end position="116"/>
    </location>
</feature>
<evidence type="ECO:0000256" key="4">
    <source>
        <dbReference type="ARBA" id="ARBA00023125"/>
    </source>
</evidence>
<evidence type="ECO:0000256" key="3">
    <source>
        <dbReference type="ARBA" id="ARBA00023015"/>
    </source>
</evidence>
<dbReference type="PANTHER" id="PTHR10641:SF1418">
    <property type="entry name" value="MYB-RELATED TRANSCRIPTION FACTOR"/>
    <property type="match status" value="1"/>
</dbReference>
<gene>
    <name evidence="10" type="ORF">DEO72_LG3g2401</name>
</gene>
<dbReference type="FunFam" id="1.10.10.60:FF:000495">
    <property type="entry name" value="Transcription factor MYB14"/>
    <property type="match status" value="1"/>
</dbReference>
<dbReference type="PANTHER" id="PTHR10641">
    <property type="entry name" value="MYB FAMILY TRANSCRIPTION FACTOR"/>
    <property type="match status" value="1"/>
</dbReference>
<dbReference type="Gene3D" id="1.10.10.60">
    <property type="entry name" value="Homeodomain-like"/>
    <property type="match status" value="4"/>
</dbReference>
<keyword evidence="3" id="KW-0805">Transcription regulation</keyword>
<evidence type="ECO:0000313" key="11">
    <source>
        <dbReference type="Proteomes" id="UP000501690"/>
    </source>
</evidence>
<feature type="region of interest" description="Disordered" evidence="7">
    <location>
        <begin position="111"/>
        <end position="165"/>
    </location>
</feature>
<reference evidence="10 11" key="1">
    <citation type="submission" date="2019-04" db="EMBL/GenBank/DDBJ databases">
        <title>An improved genome assembly and genetic linkage map for asparagus bean, Vigna unguiculata ssp. sesquipedialis.</title>
        <authorList>
            <person name="Xia Q."/>
            <person name="Zhang R."/>
            <person name="Dong Y."/>
        </authorList>
    </citation>
    <scope>NUCLEOTIDE SEQUENCE [LARGE SCALE GENOMIC DNA]</scope>
    <source>
        <tissue evidence="10">Leaf</tissue>
    </source>
</reference>
<proteinExistence type="predicted"/>
<dbReference type="Proteomes" id="UP000501690">
    <property type="component" value="Linkage Group LG3"/>
</dbReference>
<evidence type="ECO:0000256" key="6">
    <source>
        <dbReference type="ARBA" id="ARBA00023242"/>
    </source>
</evidence>
<accession>A0A4D6LGY7</accession>
<feature type="domain" description="HTH myb-type" evidence="9">
    <location>
        <begin position="361"/>
        <end position="415"/>
    </location>
</feature>
<feature type="domain" description="HTH myb-type" evidence="9">
    <location>
        <begin position="308"/>
        <end position="360"/>
    </location>
</feature>
<dbReference type="FunFam" id="1.10.10.60:FF:000015">
    <property type="entry name" value="Transcription factor RAX3"/>
    <property type="match status" value="1"/>
</dbReference>
<feature type="domain" description="Myb-like" evidence="8">
    <location>
        <begin position="361"/>
        <end position="411"/>
    </location>
</feature>
<keyword evidence="11" id="KW-1185">Reference proteome</keyword>
<comment type="subcellular location">
    <subcellularLocation>
        <location evidence="1">Nucleus</location>
    </subcellularLocation>
</comment>
<dbReference type="EMBL" id="CP039347">
    <property type="protein sequence ID" value="QCD87861.1"/>
    <property type="molecule type" value="Genomic_DNA"/>
</dbReference>
<evidence type="ECO:0000256" key="2">
    <source>
        <dbReference type="ARBA" id="ARBA00022737"/>
    </source>
</evidence>
<dbReference type="AlphaFoldDB" id="A0A4D6LGY7"/>
<dbReference type="PROSITE" id="PS51294">
    <property type="entry name" value="HTH_MYB"/>
    <property type="match status" value="4"/>
</dbReference>
<dbReference type="InterPro" id="IPR009057">
    <property type="entry name" value="Homeodomain-like_sf"/>
</dbReference>
<evidence type="ECO:0000256" key="7">
    <source>
        <dbReference type="SAM" id="MobiDB-lite"/>
    </source>
</evidence>
<dbReference type="SUPFAM" id="SSF46689">
    <property type="entry name" value="Homeodomain-like"/>
    <property type="match status" value="2"/>
</dbReference>
<feature type="domain" description="Myb-like" evidence="8">
    <location>
        <begin position="308"/>
        <end position="360"/>
    </location>
</feature>
<feature type="domain" description="Myb-like" evidence="8">
    <location>
        <begin position="62"/>
        <end position="112"/>
    </location>
</feature>
<evidence type="ECO:0000313" key="10">
    <source>
        <dbReference type="EMBL" id="QCD87861.1"/>
    </source>
</evidence>
<keyword evidence="2" id="KW-0677">Repeat</keyword>
<dbReference type="FunFam" id="1.10.10.60:FF:000001">
    <property type="entry name" value="MYB-related transcription factor"/>
    <property type="match status" value="1"/>
</dbReference>
<feature type="compositionally biased region" description="Polar residues" evidence="7">
    <location>
        <begin position="136"/>
        <end position="146"/>
    </location>
</feature>
<dbReference type="GO" id="GO:0003677">
    <property type="term" value="F:DNA binding"/>
    <property type="evidence" value="ECO:0007669"/>
    <property type="project" value="UniProtKB-KW"/>
</dbReference>
<dbReference type="PROSITE" id="PS50090">
    <property type="entry name" value="MYB_LIKE"/>
    <property type="match status" value="4"/>
</dbReference>
<dbReference type="InterPro" id="IPR017930">
    <property type="entry name" value="Myb_dom"/>
</dbReference>
<dbReference type="GO" id="GO:0005634">
    <property type="term" value="C:nucleus"/>
    <property type="evidence" value="ECO:0007669"/>
    <property type="project" value="UniProtKB-SubCell"/>
</dbReference>
<evidence type="ECO:0000256" key="1">
    <source>
        <dbReference type="ARBA" id="ARBA00004123"/>
    </source>
</evidence>
<feature type="compositionally biased region" description="Basic and acidic residues" evidence="7">
    <location>
        <begin position="114"/>
        <end position="135"/>
    </location>
</feature>
<evidence type="ECO:0000256" key="5">
    <source>
        <dbReference type="ARBA" id="ARBA00023163"/>
    </source>
</evidence>
<feature type="domain" description="Myb-like" evidence="8">
    <location>
        <begin position="9"/>
        <end position="61"/>
    </location>
</feature>
<organism evidence="10 11">
    <name type="scientific">Vigna unguiculata</name>
    <name type="common">Cowpea</name>
    <dbReference type="NCBI Taxonomy" id="3917"/>
    <lineage>
        <taxon>Eukaryota</taxon>
        <taxon>Viridiplantae</taxon>
        <taxon>Streptophyta</taxon>
        <taxon>Embryophyta</taxon>
        <taxon>Tracheophyta</taxon>
        <taxon>Spermatophyta</taxon>
        <taxon>Magnoliopsida</taxon>
        <taxon>eudicotyledons</taxon>
        <taxon>Gunneridae</taxon>
        <taxon>Pentapetalae</taxon>
        <taxon>rosids</taxon>
        <taxon>fabids</taxon>
        <taxon>Fabales</taxon>
        <taxon>Fabaceae</taxon>
        <taxon>Papilionoideae</taxon>
        <taxon>50 kb inversion clade</taxon>
        <taxon>NPAAA clade</taxon>
        <taxon>indigoferoid/millettioid clade</taxon>
        <taxon>Phaseoleae</taxon>
        <taxon>Vigna</taxon>
    </lineage>
</organism>
<feature type="compositionally biased region" description="Low complexity" evidence="7">
    <location>
        <begin position="147"/>
        <end position="165"/>
    </location>
</feature>
<dbReference type="InterPro" id="IPR015495">
    <property type="entry name" value="Myb_TF_plants"/>
</dbReference>
<feature type="region of interest" description="Disordered" evidence="7">
    <location>
        <begin position="231"/>
        <end position="257"/>
    </location>
</feature>
<feature type="domain" description="HTH myb-type" evidence="9">
    <location>
        <begin position="9"/>
        <end position="61"/>
    </location>
</feature>
<keyword evidence="4" id="KW-0238">DNA-binding</keyword>
<name>A0A4D6LGY7_VIGUN</name>
<protein>
    <submittedName>
        <fullName evidence="10">Myb proto-oncogene protein</fullName>
    </submittedName>
</protein>